<keyword evidence="6" id="KW-1185">Reference proteome</keyword>
<dbReference type="PANTHER" id="PTHR21027:SF1">
    <property type="entry name" value="TRNA-SPLICING ENDONUCLEASE SUBUNIT SEN54"/>
    <property type="match status" value="1"/>
</dbReference>
<feature type="region of interest" description="Disordered" evidence="3">
    <location>
        <begin position="1"/>
        <end position="32"/>
    </location>
</feature>
<name>A0A1Y1U9R0_9TREE</name>
<dbReference type="OrthoDB" id="408683at2759"/>
<dbReference type="Proteomes" id="UP000193218">
    <property type="component" value="Unassembled WGS sequence"/>
</dbReference>
<comment type="similarity">
    <text evidence="1">Belongs to the SEN54 family.</text>
</comment>
<protein>
    <recommendedName>
        <fullName evidence="4">tRNA-splicing endonuclease subunit Sen54 N-terminal domain-containing protein</fullName>
    </recommendedName>
</protein>
<evidence type="ECO:0000256" key="1">
    <source>
        <dbReference type="ARBA" id="ARBA00005736"/>
    </source>
</evidence>
<accession>A0A1Y1U9R0</accession>
<dbReference type="InterPro" id="IPR024337">
    <property type="entry name" value="tRNA_splic_suSen54"/>
</dbReference>
<dbReference type="InterPro" id="IPR024336">
    <property type="entry name" value="tRNA_splic_suSen54_N"/>
</dbReference>
<feature type="compositionally biased region" description="Polar residues" evidence="3">
    <location>
        <begin position="1"/>
        <end position="25"/>
    </location>
</feature>
<sequence>MSASTTHAQSSSRDPEPNRQSSINSGLEVDDDEDDVLLDLSRLQSFASRVQYVAAEENQAGPSSIRPKMTIPKRGEKDFEPLEETVNLQDMMLQRSREALFSALLGVRGGNIQSISQAIILPSSPYPRILTTRGHLMDSMGISISGPAVKPQKRRQTHTELLPEEALYLLERGSLQIWIPNTAKVNGGSTPSNVDWNDTDFGFEDCIEMSVMQGFSFFLGKDGLTWERYQAYAYLKRLGYTVQRSRRFLPTRFLGGTSESAAQLPLSNPGLPPFRSWWLSIPVVLRRCFGALGTVISRLLWHRSWSRRQVLERSALQGWSGRTYSSIGLHLHCSQSGLSTWGRARMTRIAPSDRMTNPYTPFWHVWKPDRPWSKAQWDKSSAAGLARQPFDFAVAAVDARAEPLPSLEQLDEIFDSLPQETDTRPRPVVDGVTAVTTTAQAPPQPNRPSPKGRSVPSIRNGDRAFVVAVNDSGNQGWVRFGRTGFASIFDV</sequence>
<dbReference type="EMBL" id="NBSH01000013">
    <property type="protein sequence ID" value="ORX34768.1"/>
    <property type="molecule type" value="Genomic_DNA"/>
</dbReference>
<evidence type="ECO:0000313" key="5">
    <source>
        <dbReference type="EMBL" id="ORX34768.1"/>
    </source>
</evidence>
<reference evidence="5 6" key="1">
    <citation type="submission" date="2017-03" db="EMBL/GenBank/DDBJ databases">
        <title>Widespread Adenine N6-methylation of Active Genes in Fungi.</title>
        <authorList>
            <consortium name="DOE Joint Genome Institute"/>
            <person name="Mondo S.J."/>
            <person name="Dannebaum R.O."/>
            <person name="Kuo R.C."/>
            <person name="Louie K.B."/>
            <person name="Bewick A.J."/>
            <person name="Labutti K."/>
            <person name="Haridas S."/>
            <person name="Kuo A."/>
            <person name="Salamov A."/>
            <person name="Ahrendt S.R."/>
            <person name="Lau R."/>
            <person name="Bowen B.P."/>
            <person name="Lipzen A."/>
            <person name="Sullivan W."/>
            <person name="Andreopoulos W.B."/>
            <person name="Clum A."/>
            <person name="Lindquist E."/>
            <person name="Daum C."/>
            <person name="Northen T.R."/>
            <person name="Ramamoorthy G."/>
            <person name="Schmitz R.J."/>
            <person name="Gryganskyi A."/>
            <person name="Culley D."/>
            <person name="Magnuson J."/>
            <person name="James T.Y."/>
            <person name="O'Malley M.A."/>
            <person name="Stajich J.E."/>
            <person name="Spatafora J.W."/>
            <person name="Visel A."/>
            <person name="Grigoriev I.V."/>
        </authorList>
    </citation>
    <scope>NUCLEOTIDE SEQUENCE [LARGE SCALE GENOMIC DNA]</scope>
    <source>
        <strain evidence="5 6">NRRL Y-17943</strain>
    </source>
</reference>
<dbReference type="InParanoid" id="A0A1Y1U9R0"/>
<proteinExistence type="inferred from homology"/>
<dbReference type="GO" id="GO:0000379">
    <property type="term" value="P:tRNA-type intron splice site recognition and cleavage"/>
    <property type="evidence" value="ECO:0007669"/>
    <property type="project" value="TreeGrafter"/>
</dbReference>
<comment type="caution">
    <text evidence="5">The sequence shown here is derived from an EMBL/GenBank/DDBJ whole genome shotgun (WGS) entry which is preliminary data.</text>
</comment>
<dbReference type="GeneID" id="33555415"/>
<dbReference type="AlphaFoldDB" id="A0A1Y1U9R0"/>
<evidence type="ECO:0000313" key="6">
    <source>
        <dbReference type="Proteomes" id="UP000193218"/>
    </source>
</evidence>
<evidence type="ECO:0000256" key="2">
    <source>
        <dbReference type="ARBA" id="ARBA00022694"/>
    </source>
</evidence>
<dbReference type="GO" id="GO:0000214">
    <property type="term" value="C:tRNA-intron endonuclease complex"/>
    <property type="evidence" value="ECO:0007669"/>
    <property type="project" value="TreeGrafter"/>
</dbReference>
<dbReference type="STRING" id="4999.A0A1Y1U9R0"/>
<organism evidence="5 6">
    <name type="scientific">Kockovaella imperatae</name>
    <dbReference type="NCBI Taxonomy" id="4999"/>
    <lineage>
        <taxon>Eukaryota</taxon>
        <taxon>Fungi</taxon>
        <taxon>Dikarya</taxon>
        <taxon>Basidiomycota</taxon>
        <taxon>Agaricomycotina</taxon>
        <taxon>Tremellomycetes</taxon>
        <taxon>Tremellales</taxon>
        <taxon>Cuniculitremaceae</taxon>
        <taxon>Kockovaella</taxon>
    </lineage>
</organism>
<evidence type="ECO:0000259" key="4">
    <source>
        <dbReference type="Pfam" id="PF12928"/>
    </source>
</evidence>
<dbReference type="RefSeq" id="XP_021869010.1">
    <property type="nucleotide sequence ID" value="XM_022013607.1"/>
</dbReference>
<keyword evidence="2" id="KW-0819">tRNA processing</keyword>
<dbReference type="PANTHER" id="PTHR21027">
    <property type="entry name" value="TRNA-SPLICING ENDONUCLEASE SUBUNIT SEN54"/>
    <property type="match status" value="1"/>
</dbReference>
<dbReference type="Pfam" id="PF12928">
    <property type="entry name" value="tRNA_int_end_N2"/>
    <property type="match status" value="1"/>
</dbReference>
<feature type="domain" description="tRNA-splicing endonuclease subunit Sen54 N-terminal" evidence="4">
    <location>
        <begin position="101"/>
        <end position="178"/>
    </location>
</feature>
<feature type="region of interest" description="Disordered" evidence="3">
    <location>
        <begin position="436"/>
        <end position="458"/>
    </location>
</feature>
<gene>
    <name evidence="5" type="ORF">BD324DRAFT_583229</name>
</gene>
<evidence type="ECO:0000256" key="3">
    <source>
        <dbReference type="SAM" id="MobiDB-lite"/>
    </source>
</evidence>